<dbReference type="RefSeq" id="WP_056760209.1">
    <property type="nucleotide sequence ID" value="NZ_BMLD01000005.1"/>
</dbReference>
<protein>
    <submittedName>
        <fullName evidence="1">Uncharacterized protein</fullName>
    </submittedName>
</protein>
<comment type="caution">
    <text evidence="1">The sequence shown here is derived from an EMBL/GenBank/DDBJ whole genome shotgun (WGS) entry which is preliminary data.</text>
</comment>
<organism evidence="1 2">
    <name type="scientific">Caulobacter rhizosphaerae</name>
    <dbReference type="NCBI Taxonomy" id="2010972"/>
    <lineage>
        <taxon>Bacteria</taxon>
        <taxon>Pseudomonadati</taxon>
        <taxon>Pseudomonadota</taxon>
        <taxon>Alphaproteobacteria</taxon>
        <taxon>Caulobacterales</taxon>
        <taxon>Caulobacteraceae</taxon>
        <taxon>Caulobacter</taxon>
    </lineage>
</organism>
<reference evidence="1 2" key="1">
    <citation type="submission" date="2023-07" db="EMBL/GenBank/DDBJ databases">
        <title>Sorghum-associated microbial communities from plants grown in Nebraska, USA.</title>
        <authorList>
            <person name="Schachtman D."/>
        </authorList>
    </citation>
    <scope>NUCLEOTIDE SEQUENCE [LARGE SCALE GENOMIC DNA]</scope>
    <source>
        <strain evidence="1 2">DS2154</strain>
    </source>
</reference>
<proteinExistence type="predicted"/>
<evidence type="ECO:0000313" key="1">
    <source>
        <dbReference type="EMBL" id="MDR6529495.1"/>
    </source>
</evidence>
<name>A0ABU1MTI6_9CAUL</name>
<keyword evidence="2" id="KW-1185">Reference proteome</keyword>
<evidence type="ECO:0000313" key="2">
    <source>
        <dbReference type="Proteomes" id="UP001262754"/>
    </source>
</evidence>
<accession>A0ABU1MTI6</accession>
<dbReference type="Proteomes" id="UP001262754">
    <property type="component" value="Unassembled WGS sequence"/>
</dbReference>
<gene>
    <name evidence="1" type="ORF">J2800_000210</name>
</gene>
<sequence length="158" mass="16591">MSETAAVTRQLLSAPLPQIIERLGVAVADAQHALDRNSIATAQAMATTEIELGSEKYNLIALGFTPTFYSFTEATVEAKLSFSMTESTELGVSAGATVGVNAGFVMVAASVNVSYARKFSVSAEGMSSIAARLVSLPPPEILENILRKMSEPQAPPTP</sequence>
<dbReference type="EMBL" id="JAVDRL010000001">
    <property type="protein sequence ID" value="MDR6529495.1"/>
    <property type="molecule type" value="Genomic_DNA"/>
</dbReference>